<evidence type="ECO:0000256" key="2">
    <source>
        <dbReference type="ARBA" id="ARBA00005011"/>
    </source>
</evidence>
<dbReference type="Proteomes" id="UP000011547">
    <property type="component" value="Chromosome"/>
</dbReference>
<protein>
    <recommendedName>
        <fullName evidence="9">Histidinol-phosphate aminotransferase</fullName>
        <ecNumber evidence="9">2.6.1.9</ecNumber>
    </recommendedName>
    <alternativeName>
        <fullName evidence="9">Imidazole acetol-phosphate transaminase</fullName>
    </alternativeName>
</protein>
<evidence type="ECO:0000256" key="7">
    <source>
        <dbReference type="ARBA" id="ARBA00022898"/>
    </source>
</evidence>
<dbReference type="InterPro" id="IPR015421">
    <property type="entry name" value="PyrdxlP-dep_Trfase_major"/>
</dbReference>
<dbReference type="GO" id="GO:0030170">
    <property type="term" value="F:pyridoxal phosphate binding"/>
    <property type="evidence" value="ECO:0007669"/>
    <property type="project" value="InterPro"/>
</dbReference>
<dbReference type="PATRIC" id="fig|1208919.3.peg.417"/>
<dbReference type="HAMAP" id="MF_01023">
    <property type="entry name" value="HisC_aminotrans_2"/>
    <property type="match status" value="1"/>
</dbReference>
<dbReference type="STRING" id="1208919.CDSE_0700"/>
<comment type="pathway">
    <text evidence="2 9">Amino-acid biosynthesis; L-histidine biosynthesis; L-histidine from 5-phospho-alpha-D-ribose 1-diphosphate: step 7/9.</text>
</comment>
<keyword evidence="9" id="KW-0368">Histidine biosynthesis</keyword>
<accession>M1LUJ2</accession>
<dbReference type="InterPro" id="IPR005861">
    <property type="entry name" value="HisP_aminotrans"/>
</dbReference>
<organism evidence="11 12">
    <name type="scientific">Candidatus Kinetoplastidibacterium desouzai TCC079E</name>
    <dbReference type="NCBI Taxonomy" id="1208919"/>
    <lineage>
        <taxon>Bacteria</taxon>
        <taxon>Pseudomonadati</taxon>
        <taxon>Pseudomonadota</taxon>
        <taxon>Betaproteobacteria</taxon>
        <taxon>Candidatus Kinetoplastidibacterium</taxon>
    </lineage>
</organism>
<dbReference type="PANTHER" id="PTHR43643:SF3">
    <property type="entry name" value="HISTIDINOL-PHOSPHATE AMINOTRANSFERASE"/>
    <property type="match status" value="1"/>
</dbReference>
<dbReference type="Gene3D" id="3.40.640.10">
    <property type="entry name" value="Type I PLP-dependent aspartate aminotransferase-like (Major domain)"/>
    <property type="match status" value="1"/>
</dbReference>
<comment type="similarity">
    <text evidence="3 9">Belongs to the class-II pyridoxal-phosphate-dependent aminotransferase family. Histidinol-phosphate aminotransferase subfamily.</text>
</comment>
<evidence type="ECO:0000259" key="10">
    <source>
        <dbReference type="Pfam" id="PF00155"/>
    </source>
</evidence>
<reference evidence="11 12" key="1">
    <citation type="journal article" date="2013" name="Genome Biol. Evol.">
        <title>Genome evolution and phylogenomic analysis of candidatus kinetoplastibacterium, the betaproteobacterial endosymbionts of strigomonas and angomonas.</title>
        <authorList>
            <person name="Alves J.M."/>
            <person name="Serrano M.G."/>
            <person name="Maia da Silva F."/>
            <person name="Voegtly L.J."/>
            <person name="Matveyev A.V."/>
            <person name="Teixeira M.M."/>
            <person name="Camargo E.P."/>
            <person name="Buck G.A."/>
        </authorList>
    </citation>
    <scope>NUCLEOTIDE SEQUENCE [LARGE SCALE GENOMIC DNA]</scope>
    <source>
        <strain evidence="11 12">TCC079E</strain>
    </source>
</reference>
<dbReference type="InterPro" id="IPR015424">
    <property type="entry name" value="PyrdxlP-dep_Trfase"/>
</dbReference>
<evidence type="ECO:0000313" key="11">
    <source>
        <dbReference type="EMBL" id="AGF46979.1"/>
    </source>
</evidence>
<dbReference type="OrthoDB" id="9813612at2"/>
<comment type="subunit">
    <text evidence="4 9">Homodimer.</text>
</comment>
<proteinExistence type="inferred from homology"/>
<dbReference type="EC" id="2.6.1.9" evidence="9"/>
<comment type="cofactor">
    <cofactor evidence="1 9">
        <name>pyridoxal 5'-phosphate</name>
        <dbReference type="ChEBI" id="CHEBI:597326"/>
    </cofactor>
</comment>
<dbReference type="PANTHER" id="PTHR43643">
    <property type="entry name" value="HISTIDINOL-PHOSPHATE AMINOTRANSFERASE 2"/>
    <property type="match status" value="1"/>
</dbReference>
<dbReference type="UniPathway" id="UPA00031">
    <property type="reaction ID" value="UER00012"/>
</dbReference>
<gene>
    <name evidence="9" type="primary">hisC</name>
    <name evidence="11" type="ORF">CDSE_0700</name>
</gene>
<dbReference type="EMBL" id="CP003803">
    <property type="protein sequence ID" value="AGF46979.1"/>
    <property type="molecule type" value="Genomic_DNA"/>
</dbReference>
<evidence type="ECO:0000256" key="8">
    <source>
        <dbReference type="ARBA" id="ARBA00047481"/>
    </source>
</evidence>
<evidence type="ECO:0000256" key="4">
    <source>
        <dbReference type="ARBA" id="ARBA00011738"/>
    </source>
</evidence>
<feature type="domain" description="Aminotransferase class I/classII large" evidence="10">
    <location>
        <begin position="39"/>
        <end position="354"/>
    </location>
</feature>
<dbReference type="NCBIfam" id="TIGR01141">
    <property type="entry name" value="hisC"/>
    <property type="match status" value="1"/>
</dbReference>
<dbReference type="SUPFAM" id="SSF53383">
    <property type="entry name" value="PLP-dependent transferases"/>
    <property type="match status" value="1"/>
</dbReference>
<comment type="catalytic activity">
    <reaction evidence="8 9">
        <text>L-histidinol phosphate + 2-oxoglutarate = 3-(imidazol-4-yl)-2-oxopropyl phosphate + L-glutamate</text>
        <dbReference type="Rhea" id="RHEA:23744"/>
        <dbReference type="ChEBI" id="CHEBI:16810"/>
        <dbReference type="ChEBI" id="CHEBI:29985"/>
        <dbReference type="ChEBI" id="CHEBI:57766"/>
        <dbReference type="ChEBI" id="CHEBI:57980"/>
        <dbReference type="EC" id="2.6.1.9"/>
    </reaction>
</comment>
<dbReference type="InterPro" id="IPR050106">
    <property type="entry name" value="HistidinolP_aminotransfase"/>
</dbReference>
<sequence length="373" mass="41959">MDINNQLLLPEYIKKISPYQSGKPINELAREFGIESASIVKLASNENSLGVSERVVSALSKAKDIIYRYPDANGFDLKLVLSEKYSIPVESIVLGNGSNDILELIAMTFLDGNSSAIYSEYSFAVYKIATQARGASHIEVPSSNYGHDLNLFYKSITDNSRLIFIANPNNPTGTFIKKSDLIVFLDSVYNNYGSKLIVVLDEAYTEYLDECDKFNSFSLIEKYPNLIVTRTFSKAYGLAGLRVGFSVSNPNIANFINRVRQPFNVNCFAQLAAIEALKDQDFLDKSCYLNKKEKERFYNFFDSLGFKYIPSFGNFILVNVGDSNKVNFELLKRGIIVRPVDNYNLSGWLRISIGNSLENSLFFDSLSDIVRLI</sequence>
<dbReference type="RefSeq" id="WP_015396390.1">
    <property type="nucleotide sequence ID" value="NC_020294.1"/>
</dbReference>
<evidence type="ECO:0000256" key="9">
    <source>
        <dbReference type="HAMAP-Rule" id="MF_01023"/>
    </source>
</evidence>
<keyword evidence="7 9" id="KW-0663">Pyridoxal phosphate</keyword>
<dbReference type="PROSITE" id="PS00599">
    <property type="entry name" value="AA_TRANSFER_CLASS_2"/>
    <property type="match status" value="1"/>
</dbReference>
<evidence type="ECO:0000256" key="5">
    <source>
        <dbReference type="ARBA" id="ARBA00022576"/>
    </source>
</evidence>
<keyword evidence="9" id="KW-0028">Amino-acid biosynthesis</keyword>
<dbReference type="Pfam" id="PF00155">
    <property type="entry name" value="Aminotran_1_2"/>
    <property type="match status" value="1"/>
</dbReference>
<dbReference type="GO" id="GO:0004400">
    <property type="term" value="F:histidinol-phosphate transaminase activity"/>
    <property type="evidence" value="ECO:0007669"/>
    <property type="project" value="UniProtKB-UniRule"/>
</dbReference>
<evidence type="ECO:0000256" key="1">
    <source>
        <dbReference type="ARBA" id="ARBA00001933"/>
    </source>
</evidence>
<feature type="modified residue" description="N6-(pyridoxal phosphate)lysine" evidence="9">
    <location>
        <position position="234"/>
    </location>
</feature>
<dbReference type="GO" id="GO:0000105">
    <property type="term" value="P:L-histidine biosynthetic process"/>
    <property type="evidence" value="ECO:0007669"/>
    <property type="project" value="UniProtKB-UniRule"/>
</dbReference>
<keyword evidence="12" id="KW-1185">Reference proteome</keyword>
<dbReference type="eggNOG" id="COG0079">
    <property type="taxonomic scope" value="Bacteria"/>
</dbReference>
<dbReference type="CDD" id="cd00609">
    <property type="entry name" value="AAT_like"/>
    <property type="match status" value="1"/>
</dbReference>
<evidence type="ECO:0000256" key="3">
    <source>
        <dbReference type="ARBA" id="ARBA00007970"/>
    </source>
</evidence>
<keyword evidence="6 9" id="KW-0808">Transferase</keyword>
<dbReference type="InterPro" id="IPR004839">
    <property type="entry name" value="Aminotransferase_I/II_large"/>
</dbReference>
<evidence type="ECO:0000256" key="6">
    <source>
        <dbReference type="ARBA" id="ARBA00022679"/>
    </source>
</evidence>
<dbReference type="InterPro" id="IPR015422">
    <property type="entry name" value="PyrdxlP-dep_Trfase_small"/>
</dbReference>
<name>M1LUJ2_9PROT</name>
<dbReference type="HOGENOM" id="CLU_017584_3_3_4"/>
<dbReference type="AlphaFoldDB" id="M1LUJ2"/>
<evidence type="ECO:0000313" key="12">
    <source>
        <dbReference type="Proteomes" id="UP000011547"/>
    </source>
</evidence>
<keyword evidence="5 9" id="KW-0032">Aminotransferase</keyword>
<dbReference type="KEGG" id="kde:CDSE_0700"/>
<dbReference type="Gene3D" id="3.90.1150.10">
    <property type="entry name" value="Aspartate Aminotransferase, domain 1"/>
    <property type="match status" value="1"/>
</dbReference>
<dbReference type="InterPro" id="IPR001917">
    <property type="entry name" value="Aminotrans_II_pyridoxalP_BS"/>
</dbReference>